<dbReference type="Proteomes" id="UP001500618">
    <property type="component" value="Unassembled WGS sequence"/>
</dbReference>
<feature type="transmembrane region" description="Helical" evidence="12">
    <location>
        <begin position="325"/>
        <end position="344"/>
    </location>
</feature>
<accession>A0ABN2HY46</accession>
<feature type="transmembrane region" description="Helical" evidence="12">
    <location>
        <begin position="180"/>
        <end position="201"/>
    </location>
</feature>
<keyword evidence="5 12" id="KW-0349">Heme</keyword>
<evidence type="ECO:0000313" key="14">
    <source>
        <dbReference type="Proteomes" id="UP001500618"/>
    </source>
</evidence>
<keyword evidence="9 12" id="KW-1133">Transmembrane helix</keyword>
<evidence type="ECO:0000256" key="6">
    <source>
        <dbReference type="ARBA" id="ARBA00022692"/>
    </source>
</evidence>
<dbReference type="EMBL" id="BAAANY010000020">
    <property type="protein sequence ID" value="GAA1695474.1"/>
    <property type="molecule type" value="Genomic_DNA"/>
</dbReference>
<evidence type="ECO:0000256" key="12">
    <source>
        <dbReference type="PIRNR" id="PIRNR006446"/>
    </source>
</evidence>
<keyword evidence="7 12" id="KW-0479">Metal-binding</keyword>
<proteinExistence type="inferred from homology"/>
<name>A0ABN2HY46_9ACTN</name>
<feature type="transmembrane region" description="Helical" evidence="12">
    <location>
        <begin position="12"/>
        <end position="37"/>
    </location>
</feature>
<evidence type="ECO:0000256" key="11">
    <source>
        <dbReference type="ARBA" id="ARBA00023136"/>
    </source>
</evidence>
<evidence type="ECO:0000256" key="1">
    <source>
        <dbReference type="ARBA" id="ARBA00004651"/>
    </source>
</evidence>
<gene>
    <name evidence="13" type="ORF">GCM10009765_50860</name>
</gene>
<evidence type="ECO:0000256" key="2">
    <source>
        <dbReference type="ARBA" id="ARBA00009819"/>
    </source>
</evidence>
<dbReference type="Pfam" id="PF01654">
    <property type="entry name" value="Cyt_bd_oxida_I"/>
    <property type="match status" value="2"/>
</dbReference>
<comment type="subcellular location">
    <subcellularLocation>
        <location evidence="1">Cell membrane</location>
        <topology evidence="1">Multi-pass membrane protein</topology>
    </subcellularLocation>
</comment>
<feature type="transmembrane region" description="Helical" evidence="12">
    <location>
        <begin position="58"/>
        <end position="80"/>
    </location>
</feature>
<dbReference type="RefSeq" id="WP_344312996.1">
    <property type="nucleotide sequence ID" value="NZ_BAAANY010000020.1"/>
</dbReference>
<evidence type="ECO:0000256" key="8">
    <source>
        <dbReference type="ARBA" id="ARBA00022982"/>
    </source>
</evidence>
<keyword evidence="3 12" id="KW-0813">Transport</keyword>
<sequence>MTGETLEFARLQFALTAGAHFLFVALTVGLATIVACMQTRATLTESAVHERMTRFWGQLYVINYAMGILTGLVMEFQFGLNWSGLTHFAGNVFGASLAMETLVAFFVESTFLGLWIFGWGRLNRWAHLGVIWVVTITAYLSAYWILVSNGFLQNPRGYHVVDGVLRLTDAAAVLTNPNSIVAFFHIIGGSLVTAGFFVAGVSAYQLMRRAVEEELFRRSLRIGVFLTVPALVSTVIAGGIQFAVVGGEQPMKLAVFGDVADEVAHLQAAMMAQFGPGDYVPDAGWVRTGGVLMLVFFALMFLFSCMNFLLALATPVVRRCWPWHLLLIAAIPVPFLTMLAGWVFRETGRQPWLVYGLLKTSDAISPIPEGQMRLSLIAFSMLFGVLILLNVWLLARAARHGPDSVLLGHPTSTQAPVSLPVTTF</sequence>
<dbReference type="PANTHER" id="PTHR30365">
    <property type="entry name" value="CYTOCHROME D UBIQUINOL OXIDASE"/>
    <property type="match status" value="1"/>
</dbReference>
<feature type="transmembrane region" description="Helical" evidence="12">
    <location>
        <begin position="291"/>
        <end position="313"/>
    </location>
</feature>
<feature type="transmembrane region" description="Helical" evidence="12">
    <location>
        <begin position="92"/>
        <end position="118"/>
    </location>
</feature>
<feature type="transmembrane region" description="Helical" evidence="12">
    <location>
        <begin position="222"/>
        <end position="244"/>
    </location>
</feature>
<feature type="transmembrane region" description="Helical" evidence="12">
    <location>
        <begin position="374"/>
        <end position="395"/>
    </location>
</feature>
<keyword evidence="4 12" id="KW-1003">Cell membrane</keyword>
<protein>
    <submittedName>
        <fullName evidence="13">Cytochrome ubiquinol oxidase subunit I</fullName>
    </submittedName>
</protein>
<evidence type="ECO:0000256" key="3">
    <source>
        <dbReference type="ARBA" id="ARBA00022448"/>
    </source>
</evidence>
<keyword evidence="6 12" id="KW-0812">Transmembrane</keyword>
<organism evidence="13 14">
    <name type="scientific">Fodinicola feengrottensis</name>
    <dbReference type="NCBI Taxonomy" id="435914"/>
    <lineage>
        <taxon>Bacteria</taxon>
        <taxon>Bacillati</taxon>
        <taxon>Actinomycetota</taxon>
        <taxon>Actinomycetes</taxon>
        <taxon>Mycobacteriales</taxon>
        <taxon>Fodinicola</taxon>
    </lineage>
</organism>
<evidence type="ECO:0000256" key="9">
    <source>
        <dbReference type="ARBA" id="ARBA00022989"/>
    </source>
</evidence>
<comment type="similarity">
    <text evidence="2 12">Belongs to the cytochrome ubiquinol oxidase subunit 1 family.</text>
</comment>
<evidence type="ECO:0000256" key="4">
    <source>
        <dbReference type="ARBA" id="ARBA00022475"/>
    </source>
</evidence>
<reference evidence="13 14" key="1">
    <citation type="journal article" date="2019" name="Int. J. Syst. Evol. Microbiol.">
        <title>The Global Catalogue of Microorganisms (GCM) 10K type strain sequencing project: providing services to taxonomists for standard genome sequencing and annotation.</title>
        <authorList>
            <consortium name="The Broad Institute Genomics Platform"/>
            <consortium name="The Broad Institute Genome Sequencing Center for Infectious Disease"/>
            <person name="Wu L."/>
            <person name="Ma J."/>
        </authorList>
    </citation>
    <scope>NUCLEOTIDE SEQUENCE [LARGE SCALE GENOMIC DNA]</scope>
    <source>
        <strain evidence="13 14">JCM 14718</strain>
    </source>
</reference>
<dbReference type="PIRSF" id="PIRSF006446">
    <property type="entry name" value="Cyt_quinol_oxidase_1"/>
    <property type="match status" value="1"/>
</dbReference>
<evidence type="ECO:0000256" key="7">
    <source>
        <dbReference type="ARBA" id="ARBA00022723"/>
    </source>
</evidence>
<dbReference type="PANTHER" id="PTHR30365:SF15">
    <property type="entry name" value="CYTOCHROME BD UBIQUINOL OXIDASE SUBUNIT 1"/>
    <property type="match status" value="1"/>
</dbReference>
<keyword evidence="14" id="KW-1185">Reference proteome</keyword>
<evidence type="ECO:0000313" key="13">
    <source>
        <dbReference type="EMBL" id="GAA1695474.1"/>
    </source>
</evidence>
<keyword evidence="10 12" id="KW-0408">Iron</keyword>
<dbReference type="InterPro" id="IPR002585">
    <property type="entry name" value="Cyt-d_ubiquinol_oxidase_su_1"/>
</dbReference>
<evidence type="ECO:0000256" key="5">
    <source>
        <dbReference type="ARBA" id="ARBA00022617"/>
    </source>
</evidence>
<comment type="caution">
    <text evidence="13">The sequence shown here is derived from an EMBL/GenBank/DDBJ whole genome shotgun (WGS) entry which is preliminary data.</text>
</comment>
<feature type="transmembrane region" description="Helical" evidence="12">
    <location>
        <begin position="125"/>
        <end position="146"/>
    </location>
</feature>
<evidence type="ECO:0000256" key="10">
    <source>
        <dbReference type="ARBA" id="ARBA00023004"/>
    </source>
</evidence>
<keyword evidence="8 12" id="KW-0249">Electron transport</keyword>
<keyword evidence="11 12" id="KW-0472">Membrane</keyword>